<evidence type="ECO:0000256" key="10">
    <source>
        <dbReference type="ARBA" id="ARBA00023204"/>
    </source>
</evidence>
<dbReference type="GO" id="GO:0005829">
    <property type="term" value="C:cytosol"/>
    <property type="evidence" value="ECO:0007669"/>
    <property type="project" value="TreeGrafter"/>
</dbReference>
<organism evidence="19 20">
    <name type="scientific">Kytococcus sedentarius (strain ATCC 14392 / DSM 20547 / JCM 11482 / CCUG 33030 / NBRC 15357 / NCTC 11040 / CCM 314 / 541)</name>
    <name type="common">Micrococcus sedentarius</name>
    <dbReference type="NCBI Taxonomy" id="478801"/>
    <lineage>
        <taxon>Bacteria</taxon>
        <taxon>Bacillati</taxon>
        <taxon>Actinomycetota</taxon>
        <taxon>Actinomycetes</taxon>
        <taxon>Micrococcales</taxon>
        <taxon>Kytococcaceae</taxon>
        <taxon>Kytococcus</taxon>
    </lineage>
</organism>
<name>C7NJY8_KYTSD</name>
<dbReference type="Gene3D" id="3.40.50.300">
    <property type="entry name" value="P-loop containing nucleotide triphosphate hydrolases"/>
    <property type="match status" value="2"/>
</dbReference>
<keyword evidence="10" id="KW-0234">DNA repair</keyword>
<dbReference type="GO" id="GO:0004527">
    <property type="term" value="F:exonuclease activity"/>
    <property type="evidence" value="ECO:0007669"/>
    <property type="project" value="UniProtKB-KW"/>
</dbReference>
<evidence type="ECO:0000313" key="19">
    <source>
        <dbReference type="EMBL" id="ACV06920.1"/>
    </source>
</evidence>
<dbReference type="PANTHER" id="PTHR11070:SF59">
    <property type="entry name" value="DNA 3'-5' HELICASE"/>
    <property type="match status" value="1"/>
</dbReference>
<feature type="binding site" evidence="15">
    <location>
        <begin position="24"/>
        <end position="31"/>
    </location>
    <ligand>
        <name>ATP</name>
        <dbReference type="ChEBI" id="CHEBI:30616"/>
    </ligand>
</feature>
<evidence type="ECO:0000256" key="3">
    <source>
        <dbReference type="ARBA" id="ARBA00022741"/>
    </source>
</evidence>
<keyword evidence="8 15" id="KW-0067">ATP-binding</keyword>
<keyword evidence="4" id="KW-0227">DNA damage</keyword>
<sequence>MSPAASSPPVTHPPGRPGVHVVLGAPGTGKSTRVVEEVVAHLEAGGDLSQVLVLTPTRLTATMLRERLEERWPHATTGMPVHSHQAFGFAVLGHHARLTDAPAPTLLTGADQDAVLAELLASAAQDDAAADAAGWPEAVRAALGTQGFRDQVRDLFMRAVEHGVTAGELAEFDDRQGPDGTPGLWRAAGRLMREYEQVTALSSQAAVDAAWVVAAAADLLVVDDEVAEDAAGRLQLVLVDDAQELTAGTLALMDALARRTPRARWVLAGDPDAAVQGFRGARPGAFLEWARDGVSEVLPCSHRHGPALRAVAGRIAERIGAHGVEHRRPGPRADGEGSGGPGVAPSEAGDGPGVAGGSVRPEEAAALVFPSVHAELSHVSTVLRREHVLAGVPWGRMAVVARGRGRTEQVRRALERAGVPVQVSGGGQPVTGQPVVATLLDLVVAALDLARLRPGAFAGQGAGSAAVVDQERITGWLTSPVGGLDQTSVRRLRRVLRAEAGAPTGVTSGELLEQAVLDPAHPWERRGAETGALRRLATALHAGVAAARRTPDGRGWALGVDAETVLWAVWDGLGLASGWQRQALAGGVAGRRADRELDAVLGLFAAAEQFVERRPGAGPDVFVDWMRSSQVARDSLVLGRQRDAVQVLTPQTAAGHEWEVVSVVGVQAGVWPDLRLRGSLVGSSRLVDLVEGRAATVADELASVRHDETRQFLVACTRATRCLLVTAVRDTEESPSALLNLVEPLPDGAEERPWAPWEPPLDLRHQVALARRELLAAAGADTGEDSAPGEHRIDPGARAAWAAELAALVRSEVPRAHPEQWWALRQVTSARAPWPADTVPSVRPSALGTYQDCALRWFLSTHGGSTPPGRSQELGILLHDLLAERPEDPVPALAAEAERRWAELGSPEVWWSRRERERMAEWLRRYEIYRRESGRELVGTELPLAVEAEGVRLAGRVDRLERHPSSGALHVADLKTGFVGPPSELPGNPQLGAYQVAVAAGAFEQGTVAGGASLVQLDSGERIGTIDRRQPPLDEGEVDHRERVAQAGQGMVQPRHLATVGDACRGCPVRSSCPAVPEGREVA</sequence>
<dbReference type="Gene3D" id="1.10.10.160">
    <property type="match status" value="1"/>
</dbReference>
<dbReference type="EMBL" id="CP001686">
    <property type="protein sequence ID" value="ACV06920.1"/>
    <property type="molecule type" value="Genomic_DNA"/>
</dbReference>
<dbReference type="GO" id="GO:0033202">
    <property type="term" value="C:DNA helicase complex"/>
    <property type="evidence" value="ECO:0007669"/>
    <property type="project" value="TreeGrafter"/>
</dbReference>
<comment type="catalytic activity">
    <reaction evidence="12">
        <text>Couples ATP hydrolysis with the unwinding of duplex DNA by translocating in the 3'-5' direction.</text>
        <dbReference type="EC" id="5.6.2.4"/>
    </reaction>
</comment>
<keyword evidence="5 15" id="KW-0378">Hydrolase</keyword>
<evidence type="ECO:0000256" key="8">
    <source>
        <dbReference type="ARBA" id="ARBA00022840"/>
    </source>
</evidence>
<dbReference type="eggNOG" id="COG0210">
    <property type="taxonomic scope" value="Bacteria"/>
</dbReference>
<dbReference type="SUPFAM" id="SSF52540">
    <property type="entry name" value="P-loop containing nucleoside triphosphate hydrolases"/>
    <property type="match status" value="1"/>
</dbReference>
<keyword evidence="2" id="KW-0540">Nuclease</keyword>
<comment type="catalytic activity">
    <reaction evidence="14">
        <text>ATP + H2O = ADP + phosphate + H(+)</text>
        <dbReference type="Rhea" id="RHEA:13065"/>
        <dbReference type="ChEBI" id="CHEBI:15377"/>
        <dbReference type="ChEBI" id="CHEBI:15378"/>
        <dbReference type="ChEBI" id="CHEBI:30616"/>
        <dbReference type="ChEBI" id="CHEBI:43474"/>
        <dbReference type="ChEBI" id="CHEBI:456216"/>
        <dbReference type="EC" id="5.6.2.4"/>
    </reaction>
</comment>
<dbReference type="PROSITE" id="PS51217">
    <property type="entry name" value="UVRD_HELICASE_CTER"/>
    <property type="match status" value="1"/>
</dbReference>
<dbReference type="PANTHER" id="PTHR11070">
    <property type="entry name" value="UVRD / RECB / PCRA DNA HELICASE FAMILY MEMBER"/>
    <property type="match status" value="1"/>
</dbReference>
<gene>
    <name evidence="19" type="ordered locus">Ksed_19200</name>
</gene>
<proteinExistence type="inferred from homology"/>
<feature type="domain" description="UvrD-like helicase ATP-binding" evidence="17">
    <location>
        <begin position="3"/>
        <end position="305"/>
    </location>
</feature>
<feature type="compositionally biased region" description="Basic and acidic residues" evidence="16">
    <location>
        <begin position="321"/>
        <end position="335"/>
    </location>
</feature>
<evidence type="ECO:0000256" key="16">
    <source>
        <dbReference type="SAM" id="MobiDB-lite"/>
    </source>
</evidence>
<keyword evidence="11" id="KW-0413">Isomerase</keyword>
<keyword evidence="6 15" id="KW-0347">Helicase</keyword>
<feature type="region of interest" description="Disordered" evidence="16">
    <location>
        <begin position="321"/>
        <end position="357"/>
    </location>
</feature>
<keyword evidence="20" id="KW-1185">Reference proteome</keyword>
<evidence type="ECO:0000256" key="1">
    <source>
        <dbReference type="ARBA" id="ARBA00009922"/>
    </source>
</evidence>
<dbReference type="RefSeq" id="WP_015779860.1">
    <property type="nucleotide sequence ID" value="NC_013169.1"/>
</dbReference>
<evidence type="ECO:0000256" key="9">
    <source>
        <dbReference type="ARBA" id="ARBA00023125"/>
    </source>
</evidence>
<dbReference type="InterPro" id="IPR014016">
    <property type="entry name" value="UvrD-like_ATP-bd"/>
</dbReference>
<dbReference type="PROSITE" id="PS51198">
    <property type="entry name" value="UVRD_HELICASE_ATP_BIND"/>
    <property type="match status" value="1"/>
</dbReference>
<evidence type="ECO:0000256" key="14">
    <source>
        <dbReference type="ARBA" id="ARBA00048988"/>
    </source>
</evidence>
<dbReference type="InterPro" id="IPR038726">
    <property type="entry name" value="PDDEXK_AddAB-type"/>
</dbReference>
<dbReference type="Gene3D" id="1.10.486.10">
    <property type="entry name" value="PCRA, domain 4"/>
    <property type="match status" value="1"/>
</dbReference>
<feature type="region of interest" description="Disordered" evidence="16">
    <location>
        <begin position="1"/>
        <end position="20"/>
    </location>
</feature>
<dbReference type="Gene3D" id="3.90.320.10">
    <property type="match status" value="1"/>
</dbReference>
<comment type="similarity">
    <text evidence="1">Belongs to the helicase family. UvrD subfamily.</text>
</comment>
<evidence type="ECO:0000256" key="12">
    <source>
        <dbReference type="ARBA" id="ARBA00034617"/>
    </source>
</evidence>
<dbReference type="GO" id="GO:0005524">
    <property type="term" value="F:ATP binding"/>
    <property type="evidence" value="ECO:0007669"/>
    <property type="project" value="UniProtKB-UniRule"/>
</dbReference>
<dbReference type="STRING" id="478801.Ksed_19200"/>
<evidence type="ECO:0000256" key="13">
    <source>
        <dbReference type="ARBA" id="ARBA00034808"/>
    </source>
</evidence>
<evidence type="ECO:0000256" key="5">
    <source>
        <dbReference type="ARBA" id="ARBA00022801"/>
    </source>
</evidence>
<protein>
    <recommendedName>
        <fullName evidence="13">DNA 3'-5' helicase</fullName>
        <ecNumber evidence="13">5.6.2.4</ecNumber>
    </recommendedName>
</protein>
<dbReference type="GO" id="GO:0000725">
    <property type="term" value="P:recombinational repair"/>
    <property type="evidence" value="ECO:0007669"/>
    <property type="project" value="TreeGrafter"/>
</dbReference>
<evidence type="ECO:0000256" key="11">
    <source>
        <dbReference type="ARBA" id="ARBA00023235"/>
    </source>
</evidence>
<evidence type="ECO:0000256" key="4">
    <source>
        <dbReference type="ARBA" id="ARBA00022763"/>
    </source>
</evidence>
<dbReference type="InterPro" id="IPR011604">
    <property type="entry name" value="PDDEXK-like_dom_sf"/>
</dbReference>
<dbReference type="KEGG" id="kse:Ksed_19200"/>
<dbReference type="InterPro" id="IPR000212">
    <property type="entry name" value="DNA_helicase_UvrD/REP"/>
</dbReference>
<reference evidence="19 20" key="1">
    <citation type="journal article" date="2009" name="Stand. Genomic Sci.">
        <title>Complete genome sequence of Kytococcus sedentarius type strain (541).</title>
        <authorList>
            <person name="Sims D."/>
            <person name="Brettin T."/>
            <person name="Detter J.C."/>
            <person name="Han C."/>
            <person name="Lapidus A."/>
            <person name="Copeland A."/>
            <person name="Glavina Del Rio T."/>
            <person name="Nolan M."/>
            <person name="Chen F."/>
            <person name="Lucas S."/>
            <person name="Tice H."/>
            <person name="Cheng J.F."/>
            <person name="Bruce D."/>
            <person name="Goodwin L."/>
            <person name="Pitluck S."/>
            <person name="Ovchinnikova G."/>
            <person name="Pati A."/>
            <person name="Ivanova N."/>
            <person name="Mavrommatis K."/>
            <person name="Chen A."/>
            <person name="Palaniappan K."/>
            <person name="D'haeseleer P."/>
            <person name="Chain P."/>
            <person name="Bristow J."/>
            <person name="Eisen J.A."/>
            <person name="Markowitz V."/>
            <person name="Hugenholtz P."/>
            <person name="Schneider S."/>
            <person name="Goker M."/>
            <person name="Pukall R."/>
            <person name="Kyrpides N.C."/>
            <person name="Klenk H.P."/>
        </authorList>
    </citation>
    <scope>NUCLEOTIDE SEQUENCE [LARGE SCALE GENOMIC DNA]</scope>
    <source>
        <strain evidence="20">ATCC 14392 / DSM 20547 / JCM 11482 / CCUG 33030 / NBRC 15357 / NCTC 11040 / CCM 314 / 541</strain>
    </source>
</reference>
<evidence type="ECO:0000313" key="20">
    <source>
        <dbReference type="Proteomes" id="UP000006666"/>
    </source>
</evidence>
<dbReference type="EC" id="5.6.2.4" evidence="13"/>
<evidence type="ECO:0000256" key="6">
    <source>
        <dbReference type="ARBA" id="ARBA00022806"/>
    </source>
</evidence>
<dbReference type="InterPro" id="IPR027417">
    <property type="entry name" value="P-loop_NTPase"/>
</dbReference>
<evidence type="ECO:0000259" key="17">
    <source>
        <dbReference type="PROSITE" id="PS51198"/>
    </source>
</evidence>
<dbReference type="HOGENOM" id="CLU_004900_0_0_11"/>
<keyword evidence="9" id="KW-0238">DNA-binding</keyword>
<evidence type="ECO:0000256" key="7">
    <source>
        <dbReference type="ARBA" id="ARBA00022839"/>
    </source>
</evidence>
<accession>C7NJY8</accession>
<dbReference type="InterPro" id="IPR014017">
    <property type="entry name" value="DNA_helicase_UvrD-like_C"/>
</dbReference>
<dbReference type="InterPro" id="IPR013986">
    <property type="entry name" value="DExx_box_DNA_helicase_dom_sf"/>
</dbReference>
<evidence type="ECO:0000256" key="15">
    <source>
        <dbReference type="PROSITE-ProRule" id="PRU00560"/>
    </source>
</evidence>
<dbReference type="GO" id="GO:0043138">
    <property type="term" value="F:3'-5' DNA helicase activity"/>
    <property type="evidence" value="ECO:0007669"/>
    <property type="project" value="UniProtKB-EC"/>
</dbReference>
<evidence type="ECO:0000256" key="2">
    <source>
        <dbReference type="ARBA" id="ARBA00022722"/>
    </source>
</evidence>
<evidence type="ECO:0000259" key="18">
    <source>
        <dbReference type="PROSITE" id="PS51217"/>
    </source>
</evidence>
<dbReference type="Pfam" id="PF00580">
    <property type="entry name" value="UvrD-helicase"/>
    <property type="match status" value="1"/>
</dbReference>
<dbReference type="eggNOG" id="COG2887">
    <property type="taxonomic scope" value="Bacteria"/>
</dbReference>
<dbReference type="GO" id="GO:0003677">
    <property type="term" value="F:DNA binding"/>
    <property type="evidence" value="ECO:0007669"/>
    <property type="project" value="UniProtKB-KW"/>
</dbReference>
<keyword evidence="3 15" id="KW-0547">Nucleotide-binding</keyword>
<dbReference type="AlphaFoldDB" id="C7NJY8"/>
<feature type="domain" description="UvrD-like helicase C-terminal" evidence="18">
    <location>
        <begin position="310"/>
        <end position="655"/>
    </location>
</feature>
<dbReference type="Proteomes" id="UP000006666">
    <property type="component" value="Chromosome"/>
</dbReference>
<keyword evidence="7" id="KW-0269">Exonuclease</keyword>
<dbReference type="Pfam" id="PF12705">
    <property type="entry name" value="PDDEXK_1"/>
    <property type="match status" value="1"/>
</dbReference>